<proteinExistence type="predicted"/>
<name>A0A840G2R4_9BURK</name>
<dbReference type="Gene3D" id="3.10.450.50">
    <property type="match status" value="1"/>
</dbReference>
<accession>A0A840G2R4</accession>
<evidence type="ECO:0000259" key="1">
    <source>
        <dbReference type="Pfam" id="PF14534"/>
    </source>
</evidence>
<dbReference type="EMBL" id="JACIFZ010000013">
    <property type="protein sequence ID" value="MBB4225587.1"/>
    <property type="molecule type" value="Genomic_DNA"/>
</dbReference>
<feature type="domain" description="DUF4440" evidence="1">
    <location>
        <begin position="22"/>
        <end position="128"/>
    </location>
</feature>
<dbReference type="InterPro" id="IPR032710">
    <property type="entry name" value="NTF2-like_dom_sf"/>
</dbReference>
<dbReference type="InterPro" id="IPR027843">
    <property type="entry name" value="DUF4440"/>
</dbReference>
<evidence type="ECO:0000313" key="2">
    <source>
        <dbReference type="EMBL" id="MBB4225587.1"/>
    </source>
</evidence>
<comment type="caution">
    <text evidence="2">The sequence shown here is derived from an EMBL/GenBank/DDBJ whole genome shotgun (WGS) entry which is preliminary data.</text>
</comment>
<evidence type="ECO:0000313" key="3">
    <source>
        <dbReference type="Proteomes" id="UP000524450"/>
    </source>
</evidence>
<dbReference type="AlphaFoldDB" id="A0A840G2R4"/>
<dbReference type="Pfam" id="PF14534">
    <property type="entry name" value="DUF4440"/>
    <property type="match status" value="1"/>
</dbReference>
<gene>
    <name evidence="2" type="ORF">GGD71_006400</name>
</gene>
<dbReference type="SUPFAM" id="SSF54427">
    <property type="entry name" value="NTF2-like"/>
    <property type="match status" value="1"/>
</dbReference>
<dbReference type="Proteomes" id="UP000524450">
    <property type="component" value="Unassembled WGS sequence"/>
</dbReference>
<organism evidence="2 3">
    <name type="scientific">Variovorax guangxiensis</name>
    <dbReference type="NCBI Taxonomy" id="1775474"/>
    <lineage>
        <taxon>Bacteria</taxon>
        <taxon>Pseudomonadati</taxon>
        <taxon>Pseudomonadota</taxon>
        <taxon>Betaproteobacteria</taxon>
        <taxon>Burkholderiales</taxon>
        <taxon>Comamonadaceae</taxon>
        <taxon>Variovorax</taxon>
    </lineage>
</organism>
<sequence>MIVPSPVTSSTPTRANNDEALLLDLEAQRCDAMKRADFARLREILHPRLTHVHARGQVDDYESYFRSGGTHVTYQQVDRSDLKVQLLGTSALMTGRQLLVAVRKDGSGTVRIDSRVMQVWVMDSGQWRQLAFQTTPLEMSVI</sequence>
<reference evidence="2 3" key="1">
    <citation type="submission" date="2020-08" db="EMBL/GenBank/DDBJ databases">
        <title>Genomic Encyclopedia of Type Strains, Phase IV (KMG-V): Genome sequencing to study the core and pangenomes of soil and plant-associated prokaryotes.</title>
        <authorList>
            <person name="Whitman W."/>
        </authorList>
    </citation>
    <scope>NUCLEOTIDE SEQUENCE [LARGE SCALE GENOMIC DNA]</scope>
    <source>
        <strain evidence="2 3">34/80</strain>
    </source>
</reference>
<protein>
    <recommendedName>
        <fullName evidence="1">DUF4440 domain-containing protein</fullName>
    </recommendedName>
</protein>